<dbReference type="InParanoid" id="E4XFQ6"/>
<organism evidence="2">
    <name type="scientific">Oikopleura dioica</name>
    <name type="common">Tunicate</name>
    <dbReference type="NCBI Taxonomy" id="34765"/>
    <lineage>
        <taxon>Eukaryota</taxon>
        <taxon>Metazoa</taxon>
        <taxon>Chordata</taxon>
        <taxon>Tunicata</taxon>
        <taxon>Appendicularia</taxon>
        <taxon>Copelata</taxon>
        <taxon>Oikopleuridae</taxon>
        <taxon>Oikopleura</taxon>
    </lineage>
</organism>
<name>E4XFQ6_OIKDI</name>
<keyword evidence="1" id="KW-1133">Transmembrane helix</keyword>
<feature type="transmembrane region" description="Helical" evidence="1">
    <location>
        <begin position="50"/>
        <end position="71"/>
    </location>
</feature>
<dbReference type="EMBL" id="FN653046">
    <property type="protein sequence ID" value="CBY24445.1"/>
    <property type="molecule type" value="Genomic_DNA"/>
</dbReference>
<keyword evidence="1" id="KW-0472">Membrane</keyword>
<feature type="transmembrane region" description="Helical" evidence="1">
    <location>
        <begin position="21"/>
        <end position="38"/>
    </location>
</feature>
<evidence type="ECO:0000313" key="3">
    <source>
        <dbReference type="Proteomes" id="UP000001307"/>
    </source>
</evidence>
<evidence type="ECO:0000256" key="1">
    <source>
        <dbReference type="SAM" id="Phobius"/>
    </source>
</evidence>
<reference evidence="2" key="1">
    <citation type="journal article" date="2010" name="Science">
        <title>Plasticity of animal genome architecture unmasked by rapid evolution of a pelagic tunicate.</title>
        <authorList>
            <person name="Denoeud F."/>
            <person name="Henriet S."/>
            <person name="Mungpakdee S."/>
            <person name="Aury J.M."/>
            <person name="Da Silva C."/>
            <person name="Brinkmann H."/>
            <person name="Mikhaleva J."/>
            <person name="Olsen L.C."/>
            <person name="Jubin C."/>
            <person name="Canestro C."/>
            <person name="Bouquet J.M."/>
            <person name="Danks G."/>
            <person name="Poulain J."/>
            <person name="Campsteijn C."/>
            <person name="Adamski M."/>
            <person name="Cross I."/>
            <person name="Yadetie F."/>
            <person name="Muffato M."/>
            <person name="Louis A."/>
            <person name="Butcher S."/>
            <person name="Tsagkogeorga G."/>
            <person name="Konrad A."/>
            <person name="Singh S."/>
            <person name="Jensen M.F."/>
            <person name="Cong E.H."/>
            <person name="Eikeseth-Otteraa H."/>
            <person name="Noel B."/>
            <person name="Anthouard V."/>
            <person name="Porcel B.M."/>
            <person name="Kachouri-Lafond R."/>
            <person name="Nishino A."/>
            <person name="Ugolini M."/>
            <person name="Chourrout P."/>
            <person name="Nishida H."/>
            <person name="Aasland R."/>
            <person name="Huzurbazar S."/>
            <person name="Westhof E."/>
            <person name="Delsuc F."/>
            <person name="Lehrach H."/>
            <person name="Reinhardt R."/>
            <person name="Weissenbach J."/>
            <person name="Roy S.W."/>
            <person name="Artiguenave F."/>
            <person name="Postlethwait J.H."/>
            <person name="Manak J.R."/>
            <person name="Thompson E.M."/>
            <person name="Jaillon O."/>
            <person name="Du Pasquier L."/>
            <person name="Boudinot P."/>
            <person name="Liberles D.A."/>
            <person name="Volff J.N."/>
            <person name="Philippe H."/>
            <person name="Lenhard B."/>
            <person name="Roest Crollius H."/>
            <person name="Wincker P."/>
            <person name="Chourrout D."/>
        </authorList>
    </citation>
    <scope>NUCLEOTIDE SEQUENCE [LARGE SCALE GENOMIC DNA]</scope>
</reference>
<dbReference type="Proteomes" id="UP000001307">
    <property type="component" value="Unassembled WGS sequence"/>
</dbReference>
<gene>
    <name evidence="2" type="ORF">GSOID_T00010308001</name>
</gene>
<dbReference type="AlphaFoldDB" id="E4XFQ6"/>
<keyword evidence="1" id="KW-0812">Transmembrane</keyword>
<evidence type="ECO:0000313" key="2">
    <source>
        <dbReference type="EMBL" id="CBY24445.1"/>
    </source>
</evidence>
<keyword evidence="3" id="KW-1185">Reference proteome</keyword>
<sequence length="101" mass="11560">MNIPEEEQVIMFGAGENDEDLKYKNLIIIGSTVIFLAGNLKRVLLISRSIFKAAAELSKTFAAVYLAFLTLEFFSKYLLILTALVLYLFYHSLLSFLTFYF</sequence>
<proteinExistence type="predicted"/>
<feature type="transmembrane region" description="Helical" evidence="1">
    <location>
        <begin position="77"/>
        <end position="100"/>
    </location>
</feature>
<accession>E4XFQ6</accession>
<protein>
    <submittedName>
        <fullName evidence="2">Uncharacterized protein</fullName>
    </submittedName>
</protein>